<proteinExistence type="predicted"/>
<evidence type="ECO:0000313" key="1">
    <source>
        <dbReference type="EnsemblPlants" id="MELO3C006392.2.1"/>
    </source>
</evidence>
<dbReference type="AlphaFoldDB" id="A0A9I9CP10"/>
<dbReference type="PANTHER" id="PTHR11654">
    <property type="entry name" value="OLIGOPEPTIDE TRANSPORTER-RELATED"/>
    <property type="match status" value="1"/>
</dbReference>
<name>A0A9I9CP10_CUCME</name>
<dbReference type="EnsemblPlants" id="MELO3C006392.2.1">
    <property type="protein sequence ID" value="MELO3C006392.2.1"/>
    <property type="gene ID" value="MELO3C006392.2"/>
</dbReference>
<accession>A0A9I9CP10</accession>
<dbReference type="InterPro" id="IPR036259">
    <property type="entry name" value="MFS_trans_sf"/>
</dbReference>
<organism evidence="1">
    <name type="scientific">Cucumis melo</name>
    <name type="common">Muskmelon</name>
    <dbReference type="NCBI Taxonomy" id="3656"/>
    <lineage>
        <taxon>Eukaryota</taxon>
        <taxon>Viridiplantae</taxon>
        <taxon>Streptophyta</taxon>
        <taxon>Embryophyta</taxon>
        <taxon>Tracheophyta</taxon>
        <taxon>Spermatophyta</taxon>
        <taxon>Magnoliopsida</taxon>
        <taxon>eudicotyledons</taxon>
        <taxon>Gunneridae</taxon>
        <taxon>Pentapetalae</taxon>
        <taxon>rosids</taxon>
        <taxon>fabids</taxon>
        <taxon>Cucurbitales</taxon>
        <taxon>Cucurbitaceae</taxon>
        <taxon>Benincaseae</taxon>
        <taxon>Cucumis</taxon>
    </lineage>
</organism>
<protein>
    <submittedName>
        <fullName evidence="1">Uncharacterized protein</fullName>
    </submittedName>
</protein>
<reference evidence="1" key="1">
    <citation type="submission" date="2023-03" db="UniProtKB">
        <authorList>
            <consortium name="EnsemblPlants"/>
        </authorList>
    </citation>
    <scope>IDENTIFICATION</scope>
</reference>
<sequence length="119" mass="13328">MADAAANQEAGLDLHNYTKDGTVDWKGNTVLRSKTGRWKACSFILGYELIERMMFHGISANLIIYLTTKLNQDTLTASNNVTNWSGTVWIMPIIGAYVADAHLGRYRTFFISSLVCFMV</sequence>
<dbReference type="Gene3D" id="1.20.1250.20">
    <property type="entry name" value="MFS general substrate transporter like domains"/>
    <property type="match status" value="1"/>
</dbReference>
<dbReference type="Gramene" id="MELO3C006392.2.1">
    <property type="protein sequence ID" value="MELO3C006392.2.1"/>
    <property type="gene ID" value="MELO3C006392.2"/>
</dbReference>